<protein>
    <submittedName>
        <fullName evidence="1">Uncharacterized protein</fullName>
    </submittedName>
</protein>
<proteinExistence type="predicted"/>
<reference evidence="1 2" key="1">
    <citation type="submission" date="2019-07" db="EMBL/GenBank/DDBJ databases">
        <authorList>
            <person name="Kim J."/>
        </authorList>
    </citation>
    <scope>NUCLEOTIDE SEQUENCE [LARGE SCALE GENOMIC DNA]</scope>
    <source>
        <strain evidence="1 2">G13</strain>
    </source>
</reference>
<evidence type="ECO:0000313" key="2">
    <source>
        <dbReference type="Proteomes" id="UP000316330"/>
    </source>
</evidence>
<dbReference type="Proteomes" id="UP000316330">
    <property type="component" value="Unassembled WGS sequence"/>
</dbReference>
<keyword evidence="2" id="KW-1185">Reference proteome</keyword>
<dbReference type="EMBL" id="VNJJ01000028">
    <property type="protein sequence ID" value="TVX94900.1"/>
    <property type="molecule type" value="Genomic_DNA"/>
</dbReference>
<organism evidence="1 2">
    <name type="scientific">Cohnella terricola</name>
    <dbReference type="NCBI Taxonomy" id="1289167"/>
    <lineage>
        <taxon>Bacteria</taxon>
        <taxon>Bacillati</taxon>
        <taxon>Bacillota</taxon>
        <taxon>Bacilli</taxon>
        <taxon>Bacillales</taxon>
        <taxon>Paenibacillaceae</taxon>
        <taxon>Cohnella</taxon>
    </lineage>
</organism>
<dbReference type="RefSeq" id="WP_144707313.1">
    <property type="nucleotide sequence ID" value="NZ_VNJJ01000028.1"/>
</dbReference>
<name>A0A559J4U1_9BACL</name>
<evidence type="ECO:0000313" key="1">
    <source>
        <dbReference type="EMBL" id="TVX94900.1"/>
    </source>
</evidence>
<sequence length="87" mass="9876">MYFPRGIEKKAIAVNAARGGSEEMKSRTVFEKPTTKVFHIPGAAKMELGDDEVLFEKNTVSMRIKKNKKLKLFIDKDTSDICNKIIQ</sequence>
<dbReference type="AlphaFoldDB" id="A0A559J4U1"/>
<dbReference type="OrthoDB" id="2666886at2"/>
<gene>
    <name evidence="1" type="ORF">FPZ45_24635</name>
</gene>
<comment type="caution">
    <text evidence="1">The sequence shown here is derived from an EMBL/GenBank/DDBJ whole genome shotgun (WGS) entry which is preliminary data.</text>
</comment>
<accession>A0A559J4U1</accession>